<evidence type="ECO:0000256" key="8">
    <source>
        <dbReference type="SAM" id="MobiDB-lite"/>
    </source>
</evidence>
<dbReference type="InterPro" id="IPR000938">
    <property type="entry name" value="CAP-Gly_domain"/>
</dbReference>
<dbReference type="PROSITE" id="PS50245">
    <property type="entry name" value="CAP_GLY_2"/>
    <property type="match status" value="1"/>
</dbReference>
<evidence type="ECO:0000256" key="1">
    <source>
        <dbReference type="ARBA" id="ARBA00004186"/>
    </source>
</evidence>
<feature type="compositionally biased region" description="Polar residues" evidence="8">
    <location>
        <begin position="81"/>
        <end position="108"/>
    </location>
</feature>
<feature type="coiled-coil region" evidence="7">
    <location>
        <begin position="272"/>
        <end position="306"/>
    </location>
</feature>
<feature type="region of interest" description="Disordered" evidence="8">
    <location>
        <begin position="188"/>
        <end position="237"/>
    </location>
</feature>
<feature type="region of interest" description="Disordered" evidence="8">
    <location>
        <begin position="1170"/>
        <end position="1189"/>
    </location>
</feature>
<dbReference type="Pfam" id="PF01302">
    <property type="entry name" value="CAP_GLY"/>
    <property type="match status" value="1"/>
</dbReference>
<evidence type="ECO:0000256" key="2">
    <source>
        <dbReference type="ARBA" id="ARBA00022490"/>
    </source>
</evidence>
<keyword evidence="5 7" id="KW-0175">Coiled coil</keyword>
<name>A0AAV0UK59_HYABA</name>
<evidence type="ECO:0000313" key="10">
    <source>
        <dbReference type="EMBL" id="CAI5737317.1"/>
    </source>
</evidence>
<dbReference type="GO" id="GO:0030286">
    <property type="term" value="C:dynein complex"/>
    <property type="evidence" value="ECO:0007669"/>
    <property type="project" value="UniProtKB-KW"/>
</dbReference>
<comment type="caution">
    <text evidence="10">The sequence shown here is derived from an EMBL/GenBank/DDBJ whole genome shotgun (WGS) entry which is preliminary data.</text>
</comment>
<feature type="region of interest" description="Disordered" evidence="8">
    <location>
        <begin position="78"/>
        <end position="142"/>
    </location>
</feature>
<dbReference type="Gene3D" id="2.30.30.190">
    <property type="entry name" value="CAP Gly-rich-like domain"/>
    <property type="match status" value="1"/>
</dbReference>
<comment type="subcellular location">
    <subcellularLocation>
        <location evidence="1">Cytoplasm</location>
        <location evidence="1">Cytoskeleton</location>
        <location evidence="1">Spindle</location>
    </subcellularLocation>
</comment>
<proteinExistence type="predicted"/>
<evidence type="ECO:0000256" key="5">
    <source>
        <dbReference type="ARBA" id="ARBA00023054"/>
    </source>
</evidence>
<dbReference type="SMART" id="SM01052">
    <property type="entry name" value="CAP_GLY"/>
    <property type="match status" value="1"/>
</dbReference>
<feature type="domain" description="CAP-Gly" evidence="9">
    <location>
        <begin position="23"/>
        <end position="65"/>
    </location>
</feature>
<sequence length="1325" mass="145673">MELHEGARVTFGANKTGIVRFVGETDFASGQWVGIELERPEGKNNGELNGRVYFTCAPNHGLFVKHSMIRSVVSPSPVIGSHTSQGRHPLAASSSRVTDPKSRTSLPTPSARPHASLTTSAARSRLSLDRRTTTGSSMQSGSVAKMDDHLAAAAAAQIAQLEEALEQKDRQLEQLRQSVAVLKEAAAVAGTSDKTPDSIMEQQGEETLVTGKLNERVDADGDETMAENSFDTERKSDVQMRLSASPSLMQEERVHEIELIREEAEKHVRGVRTELEDHIGQLQKQLDELQRENATQASQVGTFEAEVAQQKARIAAFTVAEQKRAEEVAMAVAKSSSSARKVETLTKQVAELQDMIEMVTLERETVEMDKEIAEEHAEELQQEVEKLKAAMALSATTGPDDSEPSSAGAGDLADENQKLRAAVKMLHERGSEDKAELSKKLRHAQRENAELGSLREEVEELTAKKQKLESEAEELKEMLDVANAYESMVEDLTEKNLTLGEKLAELETTVQSLESLREVDQEMEHQHTEYEAELRDEIDSQRVALQELKQAALNQKIVCEDKERTIARFRDLAHSHREEIAQLKAKLRDETGAVESLKDTAHLALNQTMGLRTLVATAREHEIEAAKQKIISDQARLEISFLRAVVPTAIFSEADQMVLRVRLTLGRIAGKVDVLLHHMKKELDSAAQQQSSSDPQEDEKDASVSGTVVCVEHLILGDRLAAVSCQAKEDLFMLECHLTTEDEFAEGCSALDTSQTATLESVLDSALSAFAEGAFLNGSRNGGDAASLYDRLFQTAEEWHSGRAVQVHAATGAESFGARCAVVKLRARKSVAKLAFSISSMVTVLRTTKSVLASAEPSDEEQASILRTDLTPVLDKCLGELLSLLNVAQLLYRRAEIDLAASDDDLDGLVAAGGEVVASIHTYATEAQSLLAALQSHLDQDGPSAHGKPVEELVQFMQQGVYDHVVAFKEKLAMLYKLVCRGAFTDAVAPRLRHEHTYSANGRPQWRIRAQAIHQELVDASALRSNLAQMTELCNTLHQRIREFERADSQHRVVAQKLESQVLQLTEGTAAAISEKARLESQLSKEREQFVVALDESNKEKTLLSSLNRDLRKQLKRTSAAKDGGESNVVTKGSAPSAIDAEAFQRAFHQLYMELHRVRSTLAKERLERLLGSSAGPNTRPLSPPKESDRLTRSLTEVAAFSRHVKAQLSMPRLVDLKQAALPSGSSAHAQVTVEKLKQSRLQRDLAALRERVGAAARDDGWGDEVTNAITRGENVFGWQPPKVVRPPVFLGRVKLGRHSASDLQSVRLVLNRSEVKYLSDALVC</sequence>
<organism evidence="10 11">
    <name type="scientific">Hyaloperonospora brassicae</name>
    <name type="common">Brassica downy mildew</name>
    <name type="synonym">Peronospora brassicae</name>
    <dbReference type="NCBI Taxonomy" id="162125"/>
    <lineage>
        <taxon>Eukaryota</taxon>
        <taxon>Sar</taxon>
        <taxon>Stramenopiles</taxon>
        <taxon>Oomycota</taxon>
        <taxon>Peronosporomycetes</taxon>
        <taxon>Peronosporales</taxon>
        <taxon>Peronosporaceae</taxon>
        <taxon>Hyaloperonospora</taxon>
    </lineage>
</organism>
<dbReference type="PANTHER" id="PTHR18916:SF6">
    <property type="entry name" value="DYNACTIN SUBUNIT 1"/>
    <property type="match status" value="1"/>
</dbReference>
<feature type="coiled-coil region" evidence="7">
    <location>
        <begin position="1027"/>
        <end position="1089"/>
    </location>
</feature>
<feature type="coiled-coil region" evidence="7">
    <location>
        <begin position="151"/>
        <end position="185"/>
    </location>
</feature>
<protein>
    <recommendedName>
        <fullName evidence="9">CAP-Gly domain-containing protein</fullName>
    </recommendedName>
</protein>
<evidence type="ECO:0000256" key="3">
    <source>
        <dbReference type="ARBA" id="ARBA00022701"/>
    </source>
</evidence>
<dbReference type="GO" id="GO:0005874">
    <property type="term" value="C:microtubule"/>
    <property type="evidence" value="ECO:0007669"/>
    <property type="project" value="UniProtKB-KW"/>
</dbReference>
<evidence type="ECO:0000256" key="6">
    <source>
        <dbReference type="ARBA" id="ARBA00023212"/>
    </source>
</evidence>
<dbReference type="GO" id="GO:0005819">
    <property type="term" value="C:spindle"/>
    <property type="evidence" value="ECO:0007669"/>
    <property type="project" value="UniProtKB-SubCell"/>
</dbReference>
<keyword evidence="4" id="KW-0243">Dynein</keyword>
<keyword evidence="6" id="KW-0206">Cytoskeleton</keyword>
<dbReference type="InterPro" id="IPR036859">
    <property type="entry name" value="CAP-Gly_dom_sf"/>
</dbReference>
<dbReference type="SUPFAM" id="SSF74924">
    <property type="entry name" value="Cap-Gly domain"/>
    <property type="match status" value="1"/>
</dbReference>
<reference evidence="10" key="1">
    <citation type="submission" date="2022-12" db="EMBL/GenBank/DDBJ databases">
        <authorList>
            <person name="Webb A."/>
        </authorList>
    </citation>
    <scope>NUCLEOTIDE SEQUENCE</scope>
    <source>
        <strain evidence="10">Hp1</strain>
    </source>
</reference>
<dbReference type="Proteomes" id="UP001162031">
    <property type="component" value="Unassembled WGS sequence"/>
</dbReference>
<keyword evidence="3" id="KW-0493">Microtubule</keyword>
<keyword evidence="2" id="KW-0963">Cytoplasm</keyword>
<evidence type="ECO:0000256" key="4">
    <source>
        <dbReference type="ARBA" id="ARBA00023017"/>
    </source>
</evidence>
<evidence type="ECO:0000259" key="9">
    <source>
        <dbReference type="PROSITE" id="PS50245"/>
    </source>
</evidence>
<gene>
    <name evidence="10" type="ORF">HBR001_LOCUS7116</name>
</gene>
<feature type="region of interest" description="Disordered" evidence="8">
    <location>
        <begin position="394"/>
        <end position="413"/>
    </location>
</feature>
<dbReference type="EMBL" id="CANTFL010001332">
    <property type="protein sequence ID" value="CAI5737317.1"/>
    <property type="molecule type" value="Genomic_DNA"/>
</dbReference>
<keyword evidence="11" id="KW-1185">Reference proteome</keyword>
<feature type="coiled-coil region" evidence="7">
    <location>
        <begin position="427"/>
        <end position="600"/>
    </location>
</feature>
<dbReference type="PANTHER" id="PTHR18916">
    <property type="entry name" value="DYNACTIN 1-RELATED MICROTUBULE-BINDING"/>
    <property type="match status" value="1"/>
</dbReference>
<evidence type="ECO:0000313" key="11">
    <source>
        <dbReference type="Proteomes" id="UP001162031"/>
    </source>
</evidence>
<accession>A0AAV0UK59</accession>
<evidence type="ECO:0000256" key="7">
    <source>
        <dbReference type="SAM" id="Coils"/>
    </source>
</evidence>